<dbReference type="Proteomes" id="UP000324015">
    <property type="component" value="Chromosome"/>
</dbReference>
<sequence length="315" mass="34091">MTNFCNPYPELVGARLWLPTEPFEFGWASPVGCNALRCTACGEPVRSEVLPDGERRRYACGCHRRDTVWSYRIGSESDDLAPAFTDWVCGGHPDFELPAVLDGVELNEAVGWDALVAETALRPPFDPPGVELHARWITRLYRLLGAERTALSGAMAGLLNAEDPHLVRAAYDFFTNERQAAGAELVAGAVARRREWLAKTPDPRRAPATLLSGAALLLHERLLVVDDAGAPVDGPALTLTKELALAGIGPGDTPLTFRDYDPDWLWAHSGALAAANAEWVETLVYASSWAPAAAREKILAEMAEAAPAEVRAAIE</sequence>
<dbReference type="EMBL" id="CP029191">
    <property type="protein sequence ID" value="QES41860.1"/>
    <property type="molecule type" value="Genomic_DNA"/>
</dbReference>
<evidence type="ECO:0000313" key="2">
    <source>
        <dbReference type="Proteomes" id="UP000324015"/>
    </source>
</evidence>
<organism evidence="1 2">
    <name type="scientific">Streptomyces venezuelae</name>
    <dbReference type="NCBI Taxonomy" id="54571"/>
    <lineage>
        <taxon>Bacteria</taxon>
        <taxon>Bacillati</taxon>
        <taxon>Actinomycetota</taxon>
        <taxon>Actinomycetes</taxon>
        <taxon>Kitasatosporales</taxon>
        <taxon>Streptomycetaceae</taxon>
        <taxon>Streptomyces</taxon>
    </lineage>
</organism>
<accession>A0A5P2CHV9</accession>
<evidence type="ECO:0000313" key="1">
    <source>
        <dbReference type="EMBL" id="QES41860.1"/>
    </source>
</evidence>
<proteinExistence type="predicted"/>
<gene>
    <name evidence="1" type="ORF">DEJ49_13360</name>
</gene>
<dbReference type="RefSeq" id="WP_150184338.1">
    <property type="nucleotide sequence ID" value="NZ_CP029191.1"/>
</dbReference>
<reference evidence="1 2" key="1">
    <citation type="submission" date="2018-05" db="EMBL/GenBank/DDBJ databases">
        <title>Streptomyces venezuelae.</title>
        <authorList>
            <person name="Kim W."/>
            <person name="Lee N."/>
            <person name="Cho B.-K."/>
        </authorList>
    </citation>
    <scope>NUCLEOTIDE SEQUENCE [LARGE SCALE GENOMIC DNA]</scope>
    <source>
        <strain evidence="1 2">ATCC 14585</strain>
    </source>
</reference>
<name>A0A5P2CHV9_STRVZ</name>
<protein>
    <submittedName>
        <fullName evidence="1">Uncharacterized protein</fullName>
    </submittedName>
</protein>
<dbReference type="AlphaFoldDB" id="A0A5P2CHV9"/>